<sequence>MPLKKEITVKKIRLIHVGVGGRGKWPVRRVTEREDFESVAFVDVNEANLNAALEVSGLPESACFRSLQVALERVEAEAVVVITPPHLHAAQCLEAVRAGKHVLVEKPFALSLADARQVVQEADARGVRVAVCQNARYAAQSVTIHRLVREGVYGRPAFGLMTKYGWRPGVHHSGKVRHSYLWERGIHDLDTMRFLFDAQPARVWGHSFNPSWSPYGHGAGAHAWVAFEGGATCGYLCTFAAHKGGSSLRIELEGGTLEVVGRDLLLRRPGAEADEVIPPDPAPPAEAVLLDGFYRYVTEGVEPEFGGHNNLTTVGLVEAVGVASDEMRVVDFQKFLRG</sequence>
<feature type="domain" description="GFO/IDH/MocA-like oxidoreductase" evidence="2">
    <location>
        <begin position="143"/>
        <end position="257"/>
    </location>
</feature>
<dbReference type="PANTHER" id="PTHR43708:SF8">
    <property type="entry name" value="OXIDOREDUCTASE"/>
    <property type="match status" value="1"/>
</dbReference>
<dbReference type="Gene3D" id="3.30.360.10">
    <property type="entry name" value="Dihydrodipicolinate Reductase, domain 2"/>
    <property type="match status" value="1"/>
</dbReference>
<dbReference type="Pfam" id="PF22725">
    <property type="entry name" value="GFO_IDH_MocA_C3"/>
    <property type="match status" value="1"/>
</dbReference>
<dbReference type="InterPro" id="IPR055170">
    <property type="entry name" value="GFO_IDH_MocA-like_dom"/>
</dbReference>
<dbReference type="PANTHER" id="PTHR43708">
    <property type="entry name" value="CONSERVED EXPRESSED OXIDOREDUCTASE (EUROFUNG)"/>
    <property type="match status" value="1"/>
</dbReference>
<evidence type="ECO:0000259" key="2">
    <source>
        <dbReference type="Pfam" id="PF22725"/>
    </source>
</evidence>
<proteinExistence type="predicted"/>
<protein>
    <recommendedName>
        <fullName evidence="5">Gfo/Idh/MocA-like oxidoreductase N-terminal domain-containing protein</fullName>
    </recommendedName>
</protein>
<dbReference type="InterPro" id="IPR036291">
    <property type="entry name" value="NAD(P)-bd_dom_sf"/>
</dbReference>
<accession>A0A1F6C3B8</accession>
<dbReference type="InterPro" id="IPR051317">
    <property type="entry name" value="Gfo/Idh/MocA_oxidoreduct"/>
</dbReference>
<evidence type="ECO:0000313" key="4">
    <source>
        <dbReference type="Proteomes" id="UP000178606"/>
    </source>
</evidence>
<dbReference type="SUPFAM" id="SSF51735">
    <property type="entry name" value="NAD(P)-binding Rossmann-fold domains"/>
    <property type="match status" value="1"/>
</dbReference>
<dbReference type="EMBL" id="MFKF01000432">
    <property type="protein sequence ID" value="OGG43558.1"/>
    <property type="molecule type" value="Genomic_DNA"/>
</dbReference>
<dbReference type="SUPFAM" id="SSF55347">
    <property type="entry name" value="Glyceraldehyde-3-phosphate dehydrogenase-like, C-terminal domain"/>
    <property type="match status" value="1"/>
</dbReference>
<reference evidence="3 4" key="1">
    <citation type="journal article" date="2016" name="Nat. Commun.">
        <title>Thousands of microbial genomes shed light on interconnected biogeochemical processes in an aquifer system.</title>
        <authorList>
            <person name="Anantharaman K."/>
            <person name="Brown C.T."/>
            <person name="Hug L.A."/>
            <person name="Sharon I."/>
            <person name="Castelle C.J."/>
            <person name="Probst A.J."/>
            <person name="Thomas B.C."/>
            <person name="Singh A."/>
            <person name="Wilkins M.J."/>
            <person name="Karaoz U."/>
            <person name="Brodie E.L."/>
            <person name="Williams K.H."/>
            <person name="Hubbard S.S."/>
            <person name="Banfield J.F."/>
        </authorList>
    </citation>
    <scope>NUCLEOTIDE SEQUENCE [LARGE SCALE GENOMIC DNA]</scope>
    <source>
        <strain evidence="4">RIFCSPLOWO2_12_FULL_64_10</strain>
    </source>
</reference>
<dbReference type="AlphaFoldDB" id="A0A1F6C3B8"/>
<dbReference type="Gene3D" id="3.40.50.720">
    <property type="entry name" value="NAD(P)-binding Rossmann-like Domain"/>
    <property type="match status" value="1"/>
</dbReference>
<organism evidence="3 4">
    <name type="scientific">Handelsmanbacteria sp. (strain RIFCSPLOWO2_12_FULL_64_10)</name>
    <dbReference type="NCBI Taxonomy" id="1817868"/>
    <lineage>
        <taxon>Bacteria</taxon>
        <taxon>Candidatus Handelsmaniibacteriota</taxon>
    </lineage>
</organism>
<dbReference type="InterPro" id="IPR000683">
    <property type="entry name" value="Gfo/Idh/MocA-like_OxRdtase_N"/>
</dbReference>
<dbReference type="GO" id="GO:0000166">
    <property type="term" value="F:nucleotide binding"/>
    <property type="evidence" value="ECO:0007669"/>
    <property type="project" value="InterPro"/>
</dbReference>
<name>A0A1F6C3B8_HANXR</name>
<evidence type="ECO:0008006" key="5">
    <source>
        <dbReference type="Google" id="ProtNLM"/>
    </source>
</evidence>
<comment type="caution">
    <text evidence="3">The sequence shown here is derived from an EMBL/GenBank/DDBJ whole genome shotgun (WGS) entry which is preliminary data.</text>
</comment>
<evidence type="ECO:0000313" key="3">
    <source>
        <dbReference type="EMBL" id="OGG43558.1"/>
    </source>
</evidence>
<dbReference type="Proteomes" id="UP000178606">
    <property type="component" value="Unassembled WGS sequence"/>
</dbReference>
<evidence type="ECO:0000259" key="1">
    <source>
        <dbReference type="Pfam" id="PF01408"/>
    </source>
</evidence>
<feature type="domain" description="Gfo/Idh/MocA-like oxidoreductase N-terminal" evidence="1">
    <location>
        <begin position="16"/>
        <end position="131"/>
    </location>
</feature>
<dbReference type="Pfam" id="PF01408">
    <property type="entry name" value="GFO_IDH_MocA"/>
    <property type="match status" value="1"/>
</dbReference>
<gene>
    <name evidence="3" type="ORF">A3F84_20530</name>
</gene>